<comment type="caution">
    <text evidence="3">The sequence shown here is derived from an EMBL/GenBank/DDBJ whole genome shotgun (WGS) entry which is preliminary data.</text>
</comment>
<protein>
    <submittedName>
        <fullName evidence="3">Acyltransferase family protein</fullName>
        <ecNumber evidence="3">2.3.-.-</ecNumber>
    </submittedName>
</protein>
<proteinExistence type="predicted"/>
<feature type="transmembrane region" description="Helical" evidence="1">
    <location>
        <begin position="12"/>
        <end position="30"/>
    </location>
</feature>
<keyword evidence="3" id="KW-0012">Acyltransferase</keyword>
<gene>
    <name evidence="3" type="ORF">ACFPT7_10765</name>
</gene>
<keyword evidence="4" id="KW-1185">Reference proteome</keyword>
<dbReference type="Proteomes" id="UP001596091">
    <property type="component" value="Unassembled WGS sequence"/>
</dbReference>
<feature type="transmembrane region" description="Helical" evidence="1">
    <location>
        <begin position="42"/>
        <end position="67"/>
    </location>
</feature>
<feature type="domain" description="Acyltransferase 3" evidence="2">
    <location>
        <begin position="8"/>
        <end position="328"/>
    </location>
</feature>
<reference evidence="4" key="1">
    <citation type="journal article" date="2019" name="Int. J. Syst. Evol. Microbiol.">
        <title>The Global Catalogue of Microorganisms (GCM) 10K type strain sequencing project: providing services to taxonomists for standard genome sequencing and annotation.</title>
        <authorList>
            <consortium name="The Broad Institute Genomics Platform"/>
            <consortium name="The Broad Institute Genome Sequencing Center for Infectious Disease"/>
            <person name="Wu L."/>
            <person name="Ma J."/>
        </authorList>
    </citation>
    <scope>NUCLEOTIDE SEQUENCE [LARGE SCALE GENOMIC DNA]</scope>
    <source>
        <strain evidence="4">JCM 4087</strain>
    </source>
</reference>
<dbReference type="GO" id="GO:0016746">
    <property type="term" value="F:acyltransferase activity"/>
    <property type="evidence" value="ECO:0007669"/>
    <property type="project" value="UniProtKB-KW"/>
</dbReference>
<feature type="transmembrane region" description="Helical" evidence="1">
    <location>
        <begin position="241"/>
        <end position="259"/>
    </location>
</feature>
<evidence type="ECO:0000313" key="4">
    <source>
        <dbReference type="Proteomes" id="UP001596091"/>
    </source>
</evidence>
<dbReference type="EMBL" id="JBHSPH010000002">
    <property type="protein sequence ID" value="MFC5862773.1"/>
    <property type="molecule type" value="Genomic_DNA"/>
</dbReference>
<feature type="transmembrane region" description="Helical" evidence="1">
    <location>
        <begin position="307"/>
        <end position="329"/>
    </location>
</feature>
<feature type="transmembrane region" description="Helical" evidence="1">
    <location>
        <begin position="88"/>
        <end position="106"/>
    </location>
</feature>
<feature type="transmembrane region" description="Helical" evidence="1">
    <location>
        <begin position="118"/>
        <end position="141"/>
    </location>
</feature>
<dbReference type="InterPro" id="IPR050879">
    <property type="entry name" value="Acyltransferase_3"/>
</dbReference>
<feature type="transmembrane region" description="Helical" evidence="1">
    <location>
        <begin position="183"/>
        <end position="204"/>
    </location>
</feature>
<dbReference type="RefSeq" id="WP_263336636.1">
    <property type="nucleotide sequence ID" value="NZ_JAGSYH010000003.1"/>
</dbReference>
<accession>A0ABW1EFA3</accession>
<evidence type="ECO:0000259" key="2">
    <source>
        <dbReference type="Pfam" id="PF01757"/>
    </source>
</evidence>
<dbReference type="PANTHER" id="PTHR23028">
    <property type="entry name" value="ACETYLTRANSFERASE"/>
    <property type="match status" value="1"/>
</dbReference>
<name>A0ABW1EFA3_9BACT</name>
<keyword evidence="3" id="KW-0808">Transferase</keyword>
<dbReference type="EC" id="2.3.-.-" evidence="3"/>
<feature type="transmembrane region" description="Helical" evidence="1">
    <location>
        <begin position="279"/>
        <end position="301"/>
    </location>
</feature>
<keyword evidence="1" id="KW-0472">Membrane</keyword>
<dbReference type="Pfam" id="PF01757">
    <property type="entry name" value="Acyl_transf_3"/>
    <property type="match status" value="1"/>
</dbReference>
<dbReference type="PANTHER" id="PTHR23028:SF131">
    <property type="entry name" value="BLR2367 PROTEIN"/>
    <property type="match status" value="1"/>
</dbReference>
<evidence type="ECO:0000256" key="1">
    <source>
        <dbReference type="SAM" id="Phobius"/>
    </source>
</evidence>
<keyword evidence="1" id="KW-1133">Transmembrane helix</keyword>
<keyword evidence="1" id="KW-0812">Transmembrane</keyword>
<organism evidence="3 4">
    <name type="scientific">Acidicapsa dinghuensis</name>
    <dbReference type="NCBI Taxonomy" id="2218256"/>
    <lineage>
        <taxon>Bacteria</taxon>
        <taxon>Pseudomonadati</taxon>
        <taxon>Acidobacteriota</taxon>
        <taxon>Terriglobia</taxon>
        <taxon>Terriglobales</taxon>
        <taxon>Acidobacteriaceae</taxon>
        <taxon>Acidicapsa</taxon>
    </lineage>
</organism>
<feature type="transmembrane region" description="Helical" evidence="1">
    <location>
        <begin position="216"/>
        <end position="235"/>
    </location>
</feature>
<sequence length="351" mass="39865">MSSSRHIKSLQAARGIAAILVVICHAAAFVGEEPSLWHRYSLFLWLRGTALGVQLFFVLSGIVLYTAHRDDIRRQRNGAAFYWKRFRRIYPLYWIFLLPTLWKHSVSFTGDLAYMRDPWVIASSVLLVHLFSWQSIMVVSWSLFDEILFYLLFSVLLFHRRAGAILLSLWFLGALFFLNPTEMYWATIFSPNHLLFGMGIAVAWALEQGWHVRPRLFFWLGSLVFVACMALDGWWTRGMAVRLVAGVGATGILYGAAVLERDEKWKVAGWLTFLGDASYSIYLAHFMVVSVVARFCYAHWGRLPVPIGVWLVVLIGCGVAVGIGVYLAIERPLLALLGKRKQRSLSLVSLS</sequence>
<evidence type="ECO:0000313" key="3">
    <source>
        <dbReference type="EMBL" id="MFC5862773.1"/>
    </source>
</evidence>
<feature type="transmembrane region" description="Helical" evidence="1">
    <location>
        <begin position="148"/>
        <end position="177"/>
    </location>
</feature>
<dbReference type="InterPro" id="IPR002656">
    <property type="entry name" value="Acyl_transf_3_dom"/>
</dbReference>